<evidence type="ECO:0000256" key="1">
    <source>
        <dbReference type="SAM" id="Phobius"/>
    </source>
</evidence>
<dbReference type="EMBL" id="QFFJ01000002">
    <property type="protein sequence ID" value="RBL89675.1"/>
    <property type="molecule type" value="Genomic_DNA"/>
</dbReference>
<name>A0A365XVR4_9BACT</name>
<sequence length="516" mass="56768">MKRAIIICRKAYAVASGMLVMCISVPLLAQDIEIKNPSLEGPPRAAAAPPGWMIINNSPDIQPGCCSVSQPASHGSTYSGMISDATMEEGIVQHLSTGIKEGKAYAFSVDLAFPPVYFGQRTCSGAFIVYGGNKPGEKEEVLWKSPLFYHTNWKRYRIEFSAKKDYAYIMLCNYFTPCSSAKLSAVLVDNLSPAIQEIPKAVLTVQPTCKGSSIGTASVEVLGGPVPCTFRWKPGGQITSSLSNLAAGSYEVTITGFNGAYTTLTAVIGEEVLKNEIKVLPSRCYGDNQNEISLVTTGGKVPYRYYFNGSDHPLYTPQFRDLHPGKYPLLVKDEQGCATQELINVAEPPLLQITAALLKDVSCNDTHDGKIELQMAGGTPPYAYRLETGEWQSSNTWKQLDEGRYYYTVKDKNDCQVTGMSEIIRNNRQCAVYVPTAFSPNGDGRNDVFRCRVNDDITAYHLTVYNRWGAVVFSSTDPQQAWDGDLQPAGSYVWVLTYTDSKLQARRQQGSLMLVR</sequence>
<dbReference type="InterPro" id="IPR026341">
    <property type="entry name" value="T9SS_type_B"/>
</dbReference>
<dbReference type="InterPro" id="IPR025667">
    <property type="entry name" value="SprB_repeat"/>
</dbReference>
<feature type="transmembrane region" description="Helical" evidence="1">
    <location>
        <begin position="12"/>
        <end position="29"/>
    </location>
</feature>
<organism evidence="2 3">
    <name type="scientific">Chitinophaga flava</name>
    <dbReference type="NCBI Taxonomy" id="2259036"/>
    <lineage>
        <taxon>Bacteria</taxon>
        <taxon>Pseudomonadati</taxon>
        <taxon>Bacteroidota</taxon>
        <taxon>Chitinophagia</taxon>
        <taxon>Chitinophagales</taxon>
        <taxon>Chitinophagaceae</taxon>
        <taxon>Chitinophaga</taxon>
    </lineage>
</organism>
<dbReference type="NCBIfam" id="TIGR04131">
    <property type="entry name" value="Bac_Flav_CTERM"/>
    <property type="match status" value="1"/>
</dbReference>
<comment type="caution">
    <text evidence="2">The sequence shown here is derived from an EMBL/GenBank/DDBJ whole genome shotgun (WGS) entry which is preliminary data.</text>
</comment>
<keyword evidence="3" id="KW-1185">Reference proteome</keyword>
<proteinExistence type="predicted"/>
<dbReference type="OrthoDB" id="7794186at2"/>
<keyword evidence="1" id="KW-1133">Transmembrane helix</keyword>
<keyword evidence="1" id="KW-0812">Transmembrane</keyword>
<evidence type="ECO:0008006" key="4">
    <source>
        <dbReference type="Google" id="ProtNLM"/>
    </source>
</evidence>
<accession>A0A365XVR4</accession>
<reference evidence="2 3" key="1">
    <citation type="submission" date="2018-05" db="EMBL/GenBank/DDBJ databases">
        <title>Chitinophaga sp. K3CV102501T nov., isolated from isolated from a monsoon evergreen broad-leaved forest soil.</title>
        <authorList>
            <person name="Lv Y."/>
        </authorList>
    </citation>
    <scope>NUCLEOTIDE SEQUENCE [LARGE SCALE GENOMIC DNA]</scope>
    <source>
        <strain evidence="2 3">GDMCC 1.1325</strain>
    </source>
</reference>
<dbReference type="RefSeq" id="WP_113618423.1">
    <property type="nucleotide sequence ID" value="NZ_QFFJ01000002.1"/>
</dbReference>
<dbReference type="Proteomes" id="UP000253410">
    <property type="component" value="Unassembled WGS sequence"/>
</dbReference>
<dbReference type="Gene3D" id="2.60.120.260">
    <property type="entry name" value="Galactose-binding domain-like"/>
    <property type="match status" value="1"/>
</dbReference>
<evidence type="ECO:0000313" key="2">
    <source>
        <dbReference type="EMBL" id="RBL89675.1"/>
    </source>
</evidence>
<dbReference type="Pfam" id="PF13585">
    <property type="entry name" value="CHU_C"/>
    <property type="match status" value="1"/>
</dbReference>
<dbReference type="AlphaFoldDB" id="A0A365XVR4"/>
<keyword evidence="1" id="KW-0472">Membrane</keyword>
<dbReference type="Pfam" id="PF13573">
    <property type="entry name" value="SprB"/>
    <property type="match status" value="1"/>
</dbReference>
<protein>
    <recommendedName>
        <fullName evidence="4">Ig-like domain-containing protein</fullName>
    </recommendedName>
</protein>
<gene>
    <name evidence="2" type="ORF">DF182_24570</name>
</gene>
<evidence type="ECO:0000313" key="3">
    <source>
        <dbReference type="Proteomes" id="UP000253410"/>
    </source>
</evidence>